<gene>
    <name evidence="2" type="ORF">PUV54_13760</name>
</gene>
<accession>A0AAE9ZIM3</accession>
<dbReference type="KEGG" id="hfl:PUV54_13760"/>
<feature type="compositionally biased region" description="Basic residues" evidence="1">
    <location>
        <begin position="1"/>
        <end position="13"/>
    </location>
</feature>
<dbReference type="AlphaFoldDB" id="A0AAE9ZIM3"/>
<evidence type="ECO:0000313" key="3">
    <source>
        <dbReference type="Proteomes" id="UP001214043"/>
    </source>
</evidence>
<dbReference type="RefSeq" id="WP_274492842.1">
    <property type="nucleotide sequence ID" value="NZ_CP118166.1"/>
</dbReference>
<organism evidence="2 3">
    <name type="scientific">Hyphococcus flavus</name>
    <dbReference type="NCBI Taxonomy" id="1866326"/>
    <lineage>
        <taxon>Bacteria</taxon>
        <taxon>Pseudomonadati</taxon>
        <taxon>Pseudomonadota</taxon>
        <taxon>Alphaproteobacteria</taxon>
        <taxon>Parvularculales</taxon>
        <taxon>Parvularculaceae</taxon>
        <taxon>Hyphococcus</taxon>
    </lineage>
</organism>
<evidence type="ECO:0000256" key="1">
    <source>
        <dbReference type="SAM" id="MobiDB-lite"/>
    </source>
</evidence>
<evidence type="ECO:0000313" key="2">
    <source>
        <dbReference type="EMBL" id="WDI31020.1"/>
    </source>
</evidence>
<reference evidence="2" key="1">
    <citation type="submission" date="2023-02" db="EMBL/GenBank/DDBJ databases">
        <title>Genome sequence of Hyphococcus flavus.</title>
        <authorList>
            <person name="Rong J.-C."/>
            <person name="Zhao Q."/>
            <person name="Yi M."/>
            <person name="Wu J.-Y."/>
        </authorList>
    </citation>
    <scope>NUCLEOTIDE SEQUENCE</scope>
    <source>
        <strain evidence="2">MCCC 1K03223</strain>
    </source>
</reference>
<protein>
    <submittedName>
        <fullName evidence="2">Uncharacterized protein</fullName>
    </submittedName>
</protein>
<dbReference type="Proteomes" id="UP001214043">
    <property type="component" value="Chromosome"/>
</dbReference>
<sequence length="128" mass="14697">MIKEKRKRSKRAGAKSEPEKKKPAITEENIAAAHRFVERQVAPRILANTARRLGARKARPRDFYCDCIQSFLDGLPICEGEKPGCRFAKRVKTAEMEAHLSDAAEAHYMVLYRTELNRRRSKPFRTPA</sequence>
<proteinExistence type="predicted"/>
<feature type="compositionally biased region" description="Basic and acidic residues" evidence="1">
    <location>
        <begin position="14"/>
        <end position="24"/>
    </location>
</feature>
<name>A0AAE9ZIM3_9PROT</name>
<keyword evidence="3" id="KW-1185">Reference proteome</keyword>
<feature type="region of interest" description="Disordered" evidence="1">
    <location>
        <begin position="1"/>
        <end position="24"/>
    </location>
</feature>
<dbReference type="EMBL" id="CP118166">
    <property type="protein sequence ID" value="WDI31020.1"/>
    <property type="molecule type" value="Genomic_DNA"/>
</dbReference>